<dbReference type="InterPro" id="IPR036291">
    <property type="entry name" value="NAD(P)-bd_dom_sf"/>
</dbReference>
<dbReference type="InterPro" id="IPR001509">
    <property type="entry name" value="Epimerase_deHydtase"/>
</dbReference>
<dbReference type="Gene3D" id="3.40.50.720">
    <property type="entry name" value="NAD(P)-binding Rossmann-like Domain"/>
    <property type="match status" value="1"/>
</dbReference>
<gene>
    <name evidence="2" type="ordered locus">Hoch_3249</name>
</gene>
<dbReference type="GO" id="GO:0005737">
    <property type="term" value="C:cytoplasm"/>
    <property type="evidence" value="ECO:0007669"/>
    <property type="project" value="TreeGrafter"/>
</dbReference>
<dbReference type="Proteomes" id="UP000001880">
    <property type="component" value="Chromosome"/>
</dbReference>
<dbReference type="eggNOG" id="COG0451">
    <property type="taxonomic scope" value="Bacteria"/>
</dbReference>
<dbReference type="InterPro" id="IPR051783">
    <property type="entry name" value="NAD(P)-dependent_oxidoreduct"/>
</dbReference>
<dbReference type="Pfam" id="PF01370">
    <property type="entry name" value="Epimerase"/>
    <property type="match status" value="1"/>
</dbReference>
<evidence type="ECO:0000313" key="2">
    <source>
        <dbReference type="EMBL" id="ACY15751.1"/>
    </source>
</evidence>
<dbReference type="EMBL" id="CP001804">
    <property type="protein sequence ID" value="ACY15751.1"/>
    <property type="molecule type" value="Genomic_DNA"/>
</dbReference>
<keyword evidence="3" id="KW-1185">Reference proteome</keyword>
<evidence type="ECO:0000259" key="1">
    <source>
        <dbReference type="Pfam" id="PF01370"/>
    </source>
</evidence>
<organism evidence="2 3">
    <name type="scientific">Haliangium ochraceum (strain DSM 14365 / JCM 11303 / SMP-2)</name>
    <dbReference type="NCBI Taxonomy" id="502025"/>
    <lineage>
        <taxon>Bacteria</taxon>
        <taxon>Pseudomonadati</taxon>
        <taxon>Myxococcota</taxon>
        <taxon>Polyangia</taxon>
        <taxon>Haliangiales</taxon>
        <taxon>Kofleriaceae</taxon>
        <taxon>Haliangium</taxon>
    </lineage>
</organism>
<dbReference type="KEGG" id="hoh:Hoch_3249"/>
<name>D0LTQ7_HALO1</name>
<protein>
    <submittedName>
        <fullName evidence="2">NAD-dependent epimerase/dehydratase</fullName>
    </submittedName>
</protein>
<reference evidence="2 3" key="1">
    <citation type="journal article" date="2010" name="Stand. Genomic Sci.">
        <title>Complete genome sequence of Haliangium ochraceum type strain (SMP-2).</title>
        <authorList>
            <consortium name="US DOE Joint Genome Institute (JGI-PGF)"/>
            <person name="Ivanova N."/>
            <person name="Daum C."/>
            <person name="Lang E."/>
            <person name="Abt B."/>
            <person name="Kopitz M."/>
            <person name="Saunders E."/>
            <person name="Lapidus A."/>
            <person name="Lucas S."/>
            <person name="Glavina Del Rio T."/>
            <person name="Nolan M."/>
            <person name="Tice H."/>
            <person name="Copeland A."/>
            <person name="Cheng J.F."/>
            <person name="Chen F."/>
            <person name="Bruce D."/>
            <person name="Goodwin L."/>
            <person name="Pitluck S."/>
            <person name="Mavromatis K."/>
            <person name="Pati A."/>
            <person name="Mikhailova N."/>
            <person name="Chen A."/>
            <person name="Palaniappan K."/>
            <person name="Land M."/>
            <person name="Hauser L."/>
            <person name="Chang Y.J."/>
            <person name="Jeffries C.D."/>
            <person name="Detter J.C."/>
            <person name="Brettin T."/>
            <person name="Rohde M."/>
            <person name="Goker M."/>
            <person name="Bristow J."/>
            <person name="Markowitz V."/>
            <person name="Eisen J.A."/>
            <person name="Hugenholtz P."/>
            <person name="Kyrpides N.C."/>
            <person name="Klenk H.P."/>
        </authorList>
    </citation>
    <scope>NUCLEOTIDE SEQUENCE [LARGE SCALE GENOMIC DNA]</scope>
    <source>
        <strain evidence="3">DSM 14365 / CIP 107738 / JCM 11303 / AJ 13395 / SMP-2</strain>
    </source>
</reference>
<feature type="domain" description="NAD-dependent epimerase/dehydratase" evidence="1">
    <location>
        <begin position="3"/>
        <end position="235"/>
    </location>
</feature>
<dbReference type="PANTHER" id="PTHR48079">
    <property type="entry name" value="PROTEIN YEEZ"/>
    <property type="match status" value="1"/>
</dbReference>
<dbReference type="OrthoDB" id="5491199at2"/>
<dbReference type="GO" id="GO:0004029">
    <property type="term" value="F:aldehyde dehydrogenase (NAD+) activity"/>
    <property type="evidence" value="ECO:0007669"/>
    <property type="project" value="TreeGrafter"/>
</dbReference>
<evidence type="ECO:0000313" key="3">
    <source>
        <dbReference type="Proteomes" id="UP000001880"/>
    </source>
</evidence>
<accession>D0LTQ7</accession>
<dbReference type="PANTHER" id="PTHR48079:SF6">
    <property type="entry name" value="NAD(P)-BINDING DOMAIN-CONTAINING PROTEIN-RELATED"/>
    <property type="match status" value="1"/>
</dbReference>
<dbReference type="SUPFAM" id="SSF51735">
    <property type="entry name" value="NAD(P)-binding Rossmann-fold domains"/>
    <property type="match status" value="1"/>
</dbReference>
<proteinExistence type="predicted"/>
<dbReference type="RefSeq" id="WP_012828351.1">
    <property type="nucleotide sequence ID" value="NC_013440.1"/>
</dbReference>
<sequence>MRVLVTGGTGFLGEHLVQQLMGAEHQVVALARSRSPVLDALADEHGDERLRFVRGDVLSGDSLDEALSGCEAVFHLAGMVSREPGDARAMMRLHIDGTRRVLERMHAAGVGRMILASTSGTVAVSKDEEILDEDAGYATEVVAGWPYYASKIYQETLALSRGPELGIEVVAINPSLLLGPGDRRMSSTTDVVRFLRGQVRVIPEGGVNFVDVRDAAQAMVAALSAGRAGERYLLGGPNLTVAEFFGRLSRAAKLPPPRIHLPEAIGKVARFGASLIEHAYRSRGYGEPPVDRISLEMAQHYWWLDASKAQRELGFAVREPSLTLVETVRYLRQDLGVAA</sequence>
<dbReference type="HOGENOM" id="CLU_007383_6_0_7"/>
<dbReference type="STRING" id="502025.Hoch_3249"/>
<dbReference type="AlphaFoldDB" id="D0LTQ7"/>